<dbReference type="EMBL" id="VEVO01000002">
    <property type="protein sequence ID" value="KAF0044995.1"/>
    <property type="molecule type" value="Genomic_DNA"/>
</dbReference>
<feature type="compositionally biased region" description="Polar residues" evidence="1">
    <location>
        <begin position="58"/>
        <end position="67"/>
    </location>
</feature>
<name>A0A6A4TIB2_SCOMX</name>
<feature type="compositionally biased region" description="Basic and acidic residues" evidence="1">
    <location>
        <begin position="1"/>
        <end position="20"/>
    </location>
</feature>
<feature type="region of interest" description="Disordered" evidence="1">
    <location>
        <begin position="58"/>
        <end position="88"/>
    </location>
</feature>
<reference evidence="2 3" key="1">
    <citation type="submission" date="2019-06" db="EMBL/GenBank/DDBJ databases">
        <title>Draft genomes of female and male turbot (Scophthalmus maximus).</title>
        <authorList>
            <person name="Xu H."/>
            <person name="Xu X.-W."/>
            <person name="Shao C."/>
            <person name="Chen S."/>
        </authorList>
    </citation>
    <scope>NUCLEOTIDE SEQUENCE [LARGE SCALE GENOMIC DNA]</scope>
    <source>
        <strain evidence="2">Ysfricsl-2016a</strain>
        <tissue evidence="2">Blood</tissue>
    </source>
</reference>
<feature type="region of interest" description="Disordered" evidence="1">
    <location>
        <begin position="1"/>
        <end position="22"/>
    </location>
</feature>
<gene>
    <name evidence="2" type="ORF">F2P81_001524</name>
</gene>
<sequence length="88" mass="9609">MQPQERSRMQDSGPRRRDGTAHTYRGVIFSHAGPAEIHCESKLLFNLFNPMGKFSSNKSGDICQSTAVDDVNGSPPAPDSSSTFNHSL</sequence>
<dbReference type="Proteomes" id="UP000438429">
    <property type="component" value="Unassembled WGS sequence"/>
</dbReference>
<comment type="caution">
    <text evidence="2">The sequence shown here is derived from an EMBL/GenBank/DDBJ whole genome shotgun (WGS) entry which is preliminary data.</text>
</comment>
<organism evidence="2 3">
    <name type="scientific">Scophthalmus maximus</name>
    <name type="common">Turbot</name>
    <name type="synonym">Psetta maxima</name>
    <dbReference type="NCBI Taxonomy" id="52904"/>
    <lineage>
        <taxon>Eukaryota</taxon>
        <taxon>Metazoa</taxon>
        <taxon>Chordata</taxon>
        <taxon>Craniata</taxon>
        <taxon>Vertebrata</taxon>
        <taxon>Euteleostomi</taxon>
        <taxon>Actinopterygii</taxon>
        <taxon>Neopterygii</taxon>
        <taxon>Teleostei</taxon>
        <taxon>Neoteleostei</taxon>
        <taxon>Acanthomorphata</taxon>
        <taxon>Carangaria</taxon>
        <taxon>Pleuronectiformes</taxon>
        <taxon>Pleuronectoidei</taxon>
        <taxon>Scophthalmidae</taxon>
        <taxon>Scophthalmus</taxon>
    </lineage>
</organism>
<evidence type="ECO:0000313" key="2">
    <source>
        <dbReference type="EMBL" id="KAF0044995.1"/>
    </source>
</evidence>
<proteinExistence type="predicted"/>
<dbReference type="AlphaFoldDB" id="A0A6A4TIB2"/>
<protein>
    <submittedName>
        <fullName evidence="2">Uncharacterized protein</fullName>
    </submittedName>
</protein>
<feature type="compositionally biased region" description="Polar residues" evidence="1">
    <location>
        <begin position="79"/>
        <end position="88"/>
    </location>
</feature>
<evidence type="ECO:0000256" key="1">
    <source>
        <dbReference type="SAM" id="MobiDB-lite"/>
    </source>
</evidence>
<evidence type="ECO:0000313" key="3">
    <source>
        <dbReference type="Proteomes" id="UP000438429"/>
    </source>
</evidence>
<accession>A0A6A4TIB2</accession>